<organism evidence="2">
    <name type="scientific">bioreactor metagenome</name>
    <dbReference type="NCBI Taxonomy" id="1076179"/>
    <lineage>
        <taxon>unclassified sequences</taxon>
        <taxon>metagenomes</taxon>
        <taxon>ecological metagenomes</taxon>
    </lineage>
</organism>
<proteinExistence type="predicted"/>
<protein>
    <recommendedName>
        <fullName evidence="1">4Fe-4S ferredoxin-type domain-containing protein</fullName>
    </recommendedName>
</protein>
<dbReference type="GO" id="GO:0051536">
    <property type="term" value="F:iron-sulfur cluster binding"/>
    <property type="evidence" value="ECO:0007669"/>
    <property type="project" value="InterPro"/>
</dbReference>
<dbReference type="Gene3D" id="1.10.1060.10">
    <property type="entry name" value="Alpha-helical ferredoxin"/>
    <property type="match status" value="1"/>
</dbReference>
<sequence length="326" mass="36236">MQKIAELIKKEAESLLKENKVTAVWAWQPGEFYYDNSPVCFTAPEQLDKLVYNEFCPSNLGKYLMAGSKKNETMAVFAKPCDTYGINQLIKDHRIKRELITVIGIPCSGMIDIKKIKNQGVKGIISVSVSGDDVIVTTAYGDKNFKKSEVLLAKCMSCKGSDYMIADKELGEKMEVKCQKLNPEDGVKKLEAMTSQERFAFWQQELSKCIRCNACRDICPACSCEQCIFDNQEAAVAGKASANTAEEQMFHIIRAYHVAGRCVGCGECARVCPQGIQLGLLNTKFAKDINEFYGKYQPGADDDSKAPLVDYKFDDVEPTISAKGVR</sequence>
<dbReference type="InterPro" id="IPR017896">
    <property type="entry name" value="4Fe4S_Fe-S-bd"/>
</dbReference>
<accession>A0A644UMF2</accession>
<dbReference type="InterPro" id="IPR009051">
    <property type="entry name" value="Helical_ferredxn"/>
</dbReference>
<dbReference type="PROSITE" id="PS00198">
    <property type="entry name" value="4FE4S_FER_1"/>
    <property type="match status" value="1"/>
</dbReference>
<feature type="domain" description="4Fe-4S ferredoxin-type" evidence="1">
    <location>
        <begin position="253"/>
        <end position="276"/>
    </location>
</feature>
<dbReference type="PROSITE" id="PS51379">
    <property type="entry name" value="4FE4S_FER_2"/>
    <property type="match status" value="2"/>
</dbReference>
<dbReference type="Pfam" id="PF13183">
    <property type="entry name" value="Fer4_8"/>
    <property type="match status" value="1"/>
</dbReference>
<reference evidence="2" key="1">
    <citation type="submission" date="2019-08" db="EMBL/GenBank/DDBJ databases">
        <authorList>
            <person name="Kucharzyk K."/>
            <person name="Murdoch R.W."/>
            <person name="Higgins S."/>
            <person name="Loffler F."/>
        </authorList>
    </citation>
    <scope>NUCLEOTIDE SEQUENCE</scope>
</reference>
<feature type="domain" description="4Fe-4S ferredoxin-type" evidence="1">
    <location>
        <begin position="199"/>
        <end position="230"/>
    </location>
</feature>
<dbReference type="InterPro" id="IPR017900">
    <property type="entry name" value="4Fe4S_Fe_S_CS"/>
</dbReference>
<dbReference type="AlphaFoldDB" id="A0A644UMF2"/>
<evidence type="ECO:0000259" key="1">
    <source>
        <dbReference type="PROSITE" id="PS51379"/>
    </source>
</evidence>
<evidence type="ECO:0000313" key="2">
    <source>
        <dbReference type="EMBL" id="MPL80236.1"/>
    </source>
</evidence>
<dbReference type="EMBL" id="VSSQ01000135">
    <property type="protein sequence ID" value="MPL80236.1"/>
    <property type="molecule type" value="Genomic_DNA"/>
</dbReference>
<dbReference type="SUPFAM" id="SSF46548">
    <property type="entry name" value="alpha-helical ferredoxin"/>
    <property type="match status" value="1"/>
</dbReference>
<gene>
    <name evidence="2" type="ORF">SDC9_26132</name>
</gene>
<name>A0A644UMF2_9ZZZZ</name>
<comment type="caution">
    <text evidence="2">The sequence shown here is derived from an EMBL/GenBank/DDBJ whole genome shotgun (WGS) entry which is preliminary data.</text>
</comment>